<evidence type="ECO:0000313" key="2">
    <source>
        <dbReference type="Proteomes" id="UP000624404"/>
    </source>
</evidence>
<protein>
    <submittedName>
        <fullName evidence="1">2834ae20-324c-49ba-9224-d6160bae1d4e</fullName>
    </submittedName>
</protein>
<comment type="caution">
    <text evidence="1">The sequence shown here is derived from an EMBL/GenBank/DDBJ whole genome shotgun (WGS) entry which is preliminary data.</text>
</comment>
<organism evidence="1 2">
    <name type="scientific">Sclerotinia trifoliorum</name>
    <dbReference type="NCBI Taxonomy" id="28548"/>
    <lineage>
        <taxon>Eukaryota</taxon>
        <taxon>Fungi</taxon>
        <taxon>Dikarya</taxon>
        <taxon>Ascomycota</taxon>
        <taxon>Pezizomycotina</taxon>
        <taxon>Leotiomycetes</taxon>
        <taxon>Helotiales</taxon>
        <taxon>Sclerotiniaceae</taxon>
        <taxon>Sclerotinia</taxon>
    </lineage>
</organism>
<evidence type="ECO:0000313" key="1">
    <source>
        <dbReference type="EMBL" id="CAD6439591.1"/>
    </source>
</evidence>
<keyword evidence="2" id="KW-1185">Reference proteome</keyword>
<dbReference type="Proteomes" id="UP000624404">
    <property type="component" value="Unassembled WGS sequence"/>
</dbReference>
<sequence>MLQYPLSLGSFLCLRSANFSSPPWQWNVPMVLSGSVGQGILMSPFATPLHRQFHYLQTFLRTEICLPNYVDLLSLATAHANTSLAIISKEPHS</sequence>
<dbReference type="AlphaFoldDB" id="A0A8H2ZKJ0"/>
<name>A0A8H2ZKJ0_9HELO</name>
<gene>
    <name evidence="1" type="ORF">SCLTRI_LOCUS291</name>
</gene>
<accession>A0A8H2ZKJ0</accession>
<reference evidence="1" key="1">
    <citation type="submission" date="2020-10" db="EMBL/GenBank/DDBJ databases">
        <authorList>
            <person name="Kusch S."/>
        </authorList>
    </citation>
    <scope>NUCLEOTIDE SEQUENCE</scope>
    <source>
        <strain evidence="1">SwB9</strain>
    </source>
</reference>
<dbReference type="EMBL" id="CAJHIA010000002">
    <property type="protein sequence ID" value="CAD6439591.1"/>
    <property type="molecule type" value="Genomic_DNA"/>
</dbReference>
<proteinExistence type="predicted"/>